<dbReference type="CDD" id="cd00637">
    <property type="entry name" value="7tm_classA_rhodopsin-like"/>
    <property type="match status" value="1"/>
</dbReference>
<reference evidence="10 11" key="1">
    <citation type="submission" date="2020-08" db="EMBL/GenBank/DDBJ databases">
        <authorList>
            <person name="Hejnol A."/>
        </authorList>
    </citation>
    <scope>NUCLEOTIDE SEQUENCE [LARGE SCALE GENOMIC DNA]</scope>
</reference>
<evidence type="ECO:0000313" key="11">
    <source>
        <dbReference type="Proteomes" id="UP000549394"/>
    </source>
</evidence>
<keyword evidence="4" id="KW-0297">G-protein coupled receptor</keyword>
<dbReference type="InterPro" id="IPR050125">
    <property type="entry name" value="GPCR_opsins"/>
</dbReference>
<dbReference type="GO" id="GO:0016020">
    <property type="term" value="C:membrane"/>
    <property type="evidence" value="ECO:0007669"/>
    <property type="project" value="UniProtKB-SubCell"/>
</dbReference>
<feature type="transmembrane region" description="Helical" evidence="8">
    <location>
        <begin position="273"/>
        <end position="294"/>
    </location>
</feature>
<feature type="transmembrane region" description="Helical" evidence="8">
    <location>
        <begin position="46"/>
        <end position="70"/>
    </location>
</feature>
<name>A0A7I8V4V7_9ANNE</name>
<dbReference type="GO" id="GO:0004930">
    <property type="term" value="F:G protein-coupled receptor activity"/>
    <property type="evidence" value="ECO:0007669"/>
    <property type="project" value="UniProtKB-KW"/>
</dbReference>
<evidence type="ECO:0000259" key="9">
    <source>
        <dbReference type="PROSITE" id="PS50262"/>
    </source>
</evidence>
<keyword evidence="2 8" id="KW-0812">Transmembrane</keyword>
<proteinExistence type="predicted"/>
<feature type="transmembrane region" description="Helical" evidence="8">
    <location>
        <begin position="241"/>
        <end position="261"/>
    </location>
</feature>
<evidence type="ECO:0000256" key="4">
    <source>
        <dbReference type="ARBA" id="ARBA00023040"/>
    </source>
</evidence>
<keyword evidence="5 8" id="KW-0472">Membrane</keyword>
<feature type="transmembrane region" description="Helical" evidence="8">
    <location>
        <begin position="118"/>
        <end position="140"/>
    </location>
</feature>
<dbReference type="AlphaFoldDB" id="A0A7I8V4V7"/>
<protein>
    <recommendedName>
        <fullName evidence="9">G-protein coupled receptors family 1 profile domain-containing protein</fullName>
    </recommendedName>
</protein>
<dbReference type="SUPFAM" id="SSF81321">
    <property type="entry name" value="Family A G protein-coupled receptor-like"/>
    <property type="match status" value="1"/>
</dbReference>
<dbReference type="EMBL" id="CAJFCJ010000001">
    <property type="protein sequence ID" value="CAD5110716.1"/>
    <property type="molecule type" value="Genomic_DNA"/>
</dbReference>
<evidence type="ECO:0000256" key="1">
    <source>
        <dbReference type="ARBA" id="ARBA00004141"/>
    </source>
</evidence>
<keyword evidence="7" id="KW-0807">Transducer</keyword>
<evidence type="ECO:0000256" key="7">
    <source>
        <dbReference type="ARBA" id="ARBA00023224"/>
    </source>
</evidence>
<dbReference type="PANTHER" id="PTHR24240">
    <property type="entry name" value="OPSIN"/>
    <property type="match status" value="1"/>
</dbReference>
<comment type="subcellular location">
    <subcellularLocation>
        <location evidence="1">Membrane</location>
        <topology evidence="1">Multi-pass membrane protein</topology>
    </subcellularLocation>
</comment>
<keyword evidence="6" id="KW-0675">Receptor</keyword>
<feature type="transmembrane region" description="Helical" evidence="8">
    <location>
        <begin position="12"/>
        <end position="34"/>
    </location>
</feature>
<dbReference type="Proteomes" id="UP000549394">
    <property type="component" value="Unassembled WGS sequence"/>
</dbReference>
<sequence>MHLNGTTLTVESWFTACIAGVGILTNILLLLTFCCLKNLRRPMNAFLLHQCLLDGIRSAYCIPFSVVSVYRPTICSALAGTYIVLVTCASFNLLAIVMNEAYSFSDITLGVNASQNCCCVWFALVVIWFAAIITNLGVAFMPGGRSIEQCRFTMGVTNNYVLHVVWLLLEAMAILMTIAFLCQLAKDISKCNYYRLSTLVRATVSIDPSVRTNSQRRQSVMVDKRNVRDTVKMMTYKLRVLSAYTVLFVIACLPLLTLYAIEPLVNAPQLVYKFLSILAWSQPLITPFAVYSLIKGAGGFFADPNEFSGPLLLGQRPSSDGGLPQVRIETSSSQYLSAELPSGSRYDFFPSISAAASATSSRGRRASAFIV</sequence>
<evidence type="ECO:0000256" key="2">
    <source>
        <dbReference type="ARBA" id="ARBA00022692"/>
    </source>
</evidence>
<keyword evidence="11" id="KW-1185">Reference proteome</keyword>
<evidence type="ECO:0000313" key="10">
    <source>
        <dbReference type="EMBL" id="CAD5110716.1"/>
    </source>
</evidence>
<dbReference type="OrthoDB" id="10037292at2759"/>
<evidence type="ECO:0000256" key="6">
    <source>
        <dbReference type="ARBA" id="ARBA00023170"/>
    </source>
</evidence>
<dbReference type="PROSITE" id="PS50262">
    <property type="entry name" value="G_PROTEIN_RECEP_F1_2"/>
    <property type="match status" value="1"/>
</dbReference>
<dbReference type="InterPro" id="IPR017452">
    <property type="entry name" value="GPCR_Rhodpsn_7TM"/>
</dbReference>
<feature type="domain" description="G-protein coupled receptors family 1 profile" evidence="9">
    <location>
        <begin position="25"/>
        <end position="290"/>
    </location>
</feature>
<organism evidence="10 11">
    <name type="scientific">Dimorphilus gyrociliatus</name>
    <dbReference type="NCBI Taxonomy" id="2664684"/>
    <lineage>
        <taxon>Eukaryota</taxon>
        <taxon>Metazoa</taxon>
        <taxon>Spiralia</taxon>
        <taxon>Lophotrochozoa</taxon>
        <taxon>Annelida</taxon>
        <taxon>Polychaeta</taxon>
        <taxon>Polychaeta incertae sedis</taxon>
        <taxon>Dinophilidae</taxon>
        <taxon>Dimorphilus</taxon>
    </lineage>
</organism>
<evidence type="ECO:0000256" key="5">
    <source>
        <dbReference type="ARBA" id="ARBA00023136"/>
    </source>
</evidence>
<gene>
    <name evidence="10" type="ORF">DGYR_LOCUS80</name>
</gene>
<comment type="caution">
    <text evidence="10">The sequence shown here is derived from an EMBL/GenBank/DDBJ whole genome shotgun (WGS) entry which is preliminary data.</text>
</comment>
<accession>A0A7I8V4V7</accession>
<dbReference type="Gene3D" id="1.20.1070.10">
    <property type="entry name" value="Rhodopsin 7-helix transmembrane proteins"/>
    <property type="match status" value="1"/>
</dbReference>
<feature type="transmembrane region" description="Helical" evidence="8">
    <location>
        <begin position="76"/>
        <end position="97"/>
    </location>
</feature>
<evidence type="ECO:0000256" key="8">
    <source>
        <dbReference type="SAM" id="Phobius"/>
    </source>
</evidence>
<feature type="transmembrane region" description="Helical" evidence="8">
    <location>
        <begin position="160"/>
        <end position="185"/>
    </location>
</feature>
<evidence type="ECO:0000256" key="3">
    <source>
        <dbReference type="ARBA" id="ARBA00022989"/>
    </source>
</evidence>
<keyword evidence="3 8" id="KW-1133">Transmembrane helix</keyword>